<dbReference type="InterPro" id="IPR004629">
    <property type="entry name" value="WecG_TagA_CpsF"/>
</dbReference>
<sequence>MKKISILSIPIADTTKKEFVNTVTKQNGQAWIVTANPEIIMLAKELPHYKNLLLDADYVVADGIGVVIGSKLLGHPLKERIPGYELVHEFLAVASAVGVHKGQSAEADSANNRQSTHSNSQAIGARNKIFMYGGKPGIAAKAAEMAKAQYANIDIVGVADGYGGDGNGDEVAAKAAALTPDYVFVALGAPKQEEWIAAHRDQFPYAILMGVGGSFDILSGNINRAPDIFLKLNLEWFHRLVTQPTRLIRMLKIPQFLLAVLKTRRK</sequence>
<comment type="caution">
    <text evidence="3">The sequence shown here is derived from an EMBL/GenBank/DDBJ whole genome shotgun (WGS) entry which is preliminary data.</text>
</comment>
<evidence type="ECO:0000313" key="4">
    <source>
        <dbReference type="Proteomes" id="UP000618943"/>
    </source>
</evidence>
<keyword evidence="4" id="KW-1185">Reference proteome</keyword>
<keyword evidence="2" id="KW-0808">Transferase</keyword>
<dbReference type="CDD" id="cd06533">
    <property type="entry name" value="Glyco_transf_WecG_TagA"/>
    <property type="match status" value="1"/>
</dbReference>
<name>A0ABS1H5V2_9BACL</name>
<dbReference type="PANTHER" id="PTHR34136:SF1">
    <property type="entry name" value="UDP-N-ACETYL-D-MANNOSAMINURONIC ACID TRANSFERASE"/>
    <property type="match status" value="1"/>
</dbReference>
<dbReference type="Proteomes" id="UP000618943">
    <property type="component" value="Unassembled WGS sequence"/>
</dbReference>
<keyword evidence="1" id="KW-0328">Glycosyltransferase</keyword>
<proteinExistence type="predicted"/>
<dbReference type="Pfam" id="PF03808">
    <property type="entry name" value="Glyco_tran_WecG"/>
    <property type="match status" value="2"/>
</dbReference>
<accession>A0ABS1H5V2</accession>
<evidence type="ECO:0000256" key="1">
    <source>
        <dbReference type="ARBA" id="ARBA00022676"/>
    </source>
</evidence>
<protein>
    <submittedName>
        <fullName evidence="3">WecB/TagA/CpsF family glycosyltransferase</fullName>
    </submittedName>
</protein>
<organism evidence="3 4">
    <name type="scientific">Viridibacillus soli</name>
    <dbReference type="NCBI Taxonomy" id="2798301"/>
    <lineage>
        <taxon>Bacteria</taxon>
        <taxon>Bacillati</taxon>
        <taxon>Bacillota</taxon>
        <taxon>Bacilli</taxon>
        <taxon>Bacillales</taxon>
        <taxon>Caryophanaceae</taxon>
        <taxon>Viridibacillus</taxon>
    </lineage>
</organism>
<dbReference type="NCBIfam" id="TIGR00696">
    <property type="entry name" value="wecG_tagA_cpsF"/>
    <property type="match status" value="1"/>
</dbReference>
<reference evidence="3 4" key="1">
    <citation type="submission" date="2020-12" db="EMBL/GenBank/DDBJ databases">
        <title>YIM B01967 draft genome.</title>
        <authorList>
            <person name="Yan X."/>
        </authorList>
    </citation>
    <scope>NUCLEOTIDE SEQUENCE [LARGE SCALE GENOMIC DNA]</scope>
    <source>
        <strain evidence="3 4">YIM B01967</strain>
    </source>
</reference>
<evidence type="ECO:0000313" key="3">
    <source>
        <dbReference type="EMBL" id="MBK3494799.1"/>
    </source>
</evidence>
<dbReference type="RefSeq" id="WP_200748609.1">
    <property type="nucleotide sequence ID" value="NZ_JAEOAH010000007.1"/>
</dbReference>
<dbReference type="EMBL" id="JAEOAH010000007">
    <property type="protein sequence ID" value="MBK3494799.1"/>
    <property type="molecule type" value="Genomic_DNA"/>
</dbReference>
<dbReference type="PANTHER" id="PTHR34136">
    <property type="match status" value="1"/>
</dbReference>
<gene>
    <name evidence="3" type="ORF">JFL43_07990</name>
</gene>
<evidence type="ECO:0000256" key="2">
    <source>
        <dbReference type="ARBA" id="ARBA00022679"/>
    </source>
</evidence>